<evidence type="ECO:0000313" key="6">
    <source>
        <dbReference type="Proteomes" id="UP000694553"/>
    </source>
</evidence>
<dbReference type="Gene3D" id="2.60.40.10">
    <property type="entry name" value="Immunoglobulins"/>
    <property type="match status" value="1"/>
</dbReference>
<feature type="region of interest" description="Disordered" evidence="4">
    <location>
        <begin position="219"/>
        <end position="243"/>
    </location>
</feature>
<dbReference type="InterPro" id="IPR036179">
    <property type="entry name" value="Ig-like_dom_sf"/>
</dbReference>
<evidence type="ECO:0000256" key="3">
    <source>
        <dbReference type="ARBA" id="ARBA00043265"/>
    </source>
</evidence>
<dbReference type="AlphaFoldDB" id="A0A8U7NMG3"/>
<organism evidence="5 6">
    <name type="scientific">Corvus moneduloides</name>
    <name type="common">New Caledonian crow</name>
    <dbReference type="NCBI Taxonomy" id="1196302"/>
    <lineage>
        <taxon>Eukaryota</taxon>
        <taxon>Metazoa</taxon>
        <taxon>Chordata</taxon>
        <taxon>Craniata</taxon>
        <taxon>Vertebrata</taxon>
        <taxon>Euteleostomi</taxon>
        <taxon>Archelosauria</taxon>
        <taxon>Archosauria</taxon>
        <taxon>Dinosauria</taxon>
        <taxon>Saurischia</taxon>
        <taxon>Theropoda</taxon>
        <taxon>Coelurosauria</taxon>
        <taxon>Aves</taxon>
        <taxon>Neognathae</taxon>
        <taxon>Neoaves</taxon>
        <taxon>Telluraves</taxon>
        <taxon>Australaves</taxon>
        <taxon>Passeriformes</taxon>
        <taxon>Corvoidea</taxon>
        <taxon>Corvidae</taxon>
        <taxon>Corvus</taxon>
    </lineage>
</organism>
<keyword evidence="3" id="KW-1280">Immunoglobulin</keyword>
<reference evidence="5" key="3">
    <citation type="submission" date="2025-09" db="UniProtKB">
        <authorList>
            <consortium name="Ensembl"/>
        </authorList>
    </citation>
    <scope>IDENTIFICATION</scope>
</reference>
<evidence type="ECO:0000256" key="1">
    <source>
        <dbReference type="ARBA" id="ARBA00022859"/>
    </source>
</evidence>
<keyword evidence="1" id="KW-0391">Immunity</keyword>
<dbReference type="SUPFAM" id="SSF48726">
    <property type="entry name" value="Immunoglobulin"/>
    <property type="match status" value="1"/>
</dbReference>
<reference evidence="6" key="1">
    <citation type="submission" date="2019-10" db="EMBL/GenBank/DDBJ databases">
        <title>Corvus moneduloides (New Caledonian crow) genome, bCorMon1, primary haplotype.</title>
        <authorList>
            <person name="Rutz C."/>
            <person name="Fungtammasan C."/>
            <person name="Mountcastle J."/>
            <person name="Formenti G."/>
            <person name="Chow W."/>
            <person name="Howe K."/>
            <person name="Steele M.P."/>
            <person name="Fernandes J."/>
            <person name="Gilbert M.T.P."/>
            <person name="Fedrigo O."/>
            <person name="Jarvis E.D."/>
            <person name="Gemmell N."/>
        </authorList>
    </citation>
    <scope>NUCLEOTIDE SEQUENCE [LARGE SCALE GENOMIC DNA]</scope>
</reference>
<dbReference type="FunFam" id="2.60.40.10:FF:002198">
    <property type="entry name" value="Immunoglobulin heavy variable 5-2"/>
    <property type="match status" value="1"/>
</dbReference>
<dbReference type="InterPro" id="IPR013106">
    <property type="entry name" value="Ig_V-set"/>
</dbReference>
<proteinExistence type="predicted"/>
<name>A0A8U7NMG3_CORMO</name>
<sequence>MRGRGGAGTPRGAAHPPRTPAGSRPPGALREKGEMGMRRRIRPCPGVGVALRRRPGPTWEGHEDKEEEEEDGEVQGCQFGAKSQDLGSPMEMWGQESGFGSVVELCPSPSPLFPAGLRAAVTLLESGGDLQPPGGSLRLLCRGSGFDFSKFGMGWMHQKPGQALEFVSRISSDGSYTRYAPSVEGRFTISRDNGQSSVTLTMNSLRDEDSATYFCGKSDDAAAPGAGYGDKGEGSPTPPVMRL</sequence>
<dbReference type="InterPro" id="IPR007110">
    <property type="entry name" value="Ig-like_dom"/>
</dbReference>
<evidence type="ECO:0000313" key="5">
    <source>
        <dbReference type="Ensembl" id="ENSCMUP00000031761.1"/>
    </source>
</evidence>
<keyword evidence="6" id="KW-1185">Reference proteome</keyword>
<feature type="region of interest" description="Disordered" evidence="4">
    <location>
        <begin position="1"/>
        <end position="75"/>
    </location>
</feature>
<dbReference type="SMART" id="SM00406">
    <property type="entry name" value="IGv"/>
    <property type="match status" value="1"/>
</dbReference>
<evidence type="ECO:0000256" key="2">
    <source>
        <dbReference type="ARBA" id="ARBA00023130"/>
    </source>
</evidence>
<dbReference type="InterPro" id="IPR050199">
    <property type="entry name" value="IgHV"/>
</dbReference>
<dbReference type="GO" id="GO:0019814">
    <property type="term" value="C:immunoglobulin complex"/>
    <property type="evidence" value="ECO:0007669"/>
    <property type="project" value="UniProtKB-KW"/>
</dbReference>
<dbReference type="GO" id="GO:0002250">
    <property type="term" value="P:adaptive immune response"/>
    <property type="evidence" value="ECO:0007669"/>
    <property type="project" value="UniProtKB-KW"/>
</dbReference>
<dbReference type="Ensembl" id="ENSCMUT00000030287.1">
    <property type="protein sequence ID" value="ENSCMUP00000031761.1"/>
    <property type="gene ID" value="ENSCMUG00000018645.1"/>
</dbReference>
<reference evidence="5" key="2">
    <citation type="submission" date="2025-08" db="UniProtKB">
        <authorList>
            <consortium name="Ensembl"/>
        </authorList>
    </citation>
    <scope>IDENTIFICATION</scope>
</reference>
<dbReference type="Proteomes" id="UP000694553">
    <property type="component" value="Unassembled WGS sequence"/>
</dbReference>
<dbReference type="GO" id="GO:0005576">
    <property type="term" value="C:extracellular region"/>
    <property type="evidence" value="ECO:0007669"/>
    <property type="project" value="UniProtKB-ARBA"/>
</dbReference>
<accession>A0A8U7NMG3</accession>
<dbReference type="InterPro" id="IPR013783">
    <property type="entry name" value="Ig-like_fold"/>
</dbReference>
<dbReference type="PANTHER" id="PTHR23266">
    <property type="entry name" value="IMMUNOGLOBULIN HEAVY CHAIN"/>
    <property type="match status" value="1"/>
</dbReference>
<protein>
    <submittedName>
        <fullName evidence="5">Uncharacterized protein</fullName>
    </submittedName>
</protein>
<dbReference type="PROSITE" id="PS50835">
    <property type="entry name" value="IG_LIKE"/>
    <property type="match status" value="1"/>
</dbReference>
<dbReference type="Pfam" id="PF07686">
    <property type="entry name" value="V-set"/>
    <property type="match status" value="1"/>
</dbReference>
<keyword evidence="2" id="KW-1064">Adaptive immunity</keyword>
<evidence type="ECO:0000256" key="4">
    <source>
        <dbReference type="SAM" id="MobiDB-lite"/>
    </source>
</evidence>